<sequence>MTYQIFKRKWWKDNPEYDDGLEPHTGKKKDITTVETLEEAKDYCQKWNASHTEGRYGEKAEFVEIK</sequence>
<comment type="caution">
    <text evidence="1">The sequence shown here is derived from an EMBL/GenBank/DDBJ whole genome shotgun (WGS) entry which is preliminary data.</text>
</comment>
<proteinExistence type="predicted"/>
<organism evidence="1">
    <name type="scientific">marine sediment metagenome</name>
    <dbReference type="NCBI Taxonomy" id="412755"/>
    <lineage>
        <taxon>unclassified sequences</taxon>
        <taxon>metagenomes</taxon>
        <taxon>ecological metagenomes</taxon>
    </lineage>
</organism>
<protein>
    <submittedName>
        <fullName evidence="1">Uncharacterized protein</fullName>
    </submittedName>
</protein>
<gene>
    <name evidence="1" type="ORF">S01H1_42276</name>
</gene>
<reference evidence="1" key="1">
    <citation type="journal article" date="2014" name="Front. Microbiol.">
        <title>High frequency of phylogenetically diverse reductive dehalogenase-homologous genes in deep subseafloor sedimentary metagenomes.</title>
        <authorList>
            <person name="Kawai M."/>
            <person name="Futagami T."/>
            <person name="Toyoda A."/>
            <person name="Takaki Y."/>
            <person name="Nishi S."/>
            <person name="Hori S."/>
            <person name="Arai W."/>
            <person name="Tsubouchi T."/>
            <person name="Morono Y."/>
            <person name="Uchiyama I."/>
            <person name="Ito T."/>
            <person name="Fujiyama A."/>
            <person name="Inagaki F."/>
            <person name="Takami H."/>
        </authorList>
    </citation>
    <scope>NUCLEOTIDE SEQUENCE</scope>
    <source>
        <strain evidence="1">Expedition CK06-06</strain>
    </source>
</reference>
<dbReference type="AlphaFoldDB" id="X0UIK4"/>
<accession>X0UIK4</accession>
<name>X0UIK4_9ZZZZ</name>
<dbReference type="EMBL" id="BARS01026868">
    <property type="protein sequence ID" value="GAG05435.1"/>
    <property type="molecule type" value="Genomic_DNA"/>
</dbReference>
<evidence type="ECO:0000313" key="1">
    <source>
        <dbReference type="EMBL" id="GAG05435.1"/>
    </source>
</evidence>